<dbReference type="Proteomes" id="UP000195331">
    <property type="component" value="Chromosome"/>
</dbReference>
<reference evidence="1 2" key="1">
    <citation type="submission" date="2017-04" db="EMBL/GenBank/DDBJ databases">
        <title>Whole Genome Sequence of 1,4-Dioxane Degrading Bacterium Mycobacterium dioxanotrophicus PH-06.</title>
        <authorList>
            <person name="He Y."/>
        </authorList>
    </citation>
    <scope>NUCLEOTIDE SEQUENCE [LARGE SCALE GENOMIC DNA]</scope>
    <source>
        <strain evidence="1 2">PH-06</strain>
    </source>
</reference>
<dbReference type="PANTHER" id="PTHR37310">
    <property type="entry name" value="CYTOPLASMIC PROTEIN-RELATED"/>
    <property type="match status" value="1"/>
</dbReference>
<proteinExistence type="predicted"/>
<evidence type="ECO:0000313" key="2">
    <source>
        <dbReference type="Proteomes" id="UP000195331"/>
    </source>
</evidence>
<dbReference type="RefSeq" id="WP_087078090.1">
    <property type="nucleotide sequence ID" value="NZ_CP020809.1"/>
</dbReference>
<dbReference type="PANTHER" id="PTHR37310:SF1">
    <property type="entry name" value="CYTOPLASMIC PROTEIN"/>
    <property type="match status" value="1"/>
</dbReference>
<sequence>MTTSATILETHPRKIAEELRTILAQCLDACLDCAQTCTQCADACLSEPTVDTLAACITSNLNCADICTATAHINARQTAFDPEFAKPLLAVCATACRVCADECERHASHHQHCKTCADECRRCEQACRDLITHLS</sequence>
<dbReference type="KEGG" id="mdx:BTO20_20785"/>
<protein>
    <submittedName>
        <fullName evidence="1">Four-helix bundle copper-binding protein</fullName>
    </submittedName>
</protein>
<dbReference type="Pfam" id="PF03860">
    <property type="entry name" value="Csp"/>
    <property type="match status" value="1"/>
</dbReference>
<name>A0A1Y0C613_9MYCO</name>
<gene>
    <name evidence="1" type="ORF">BTO20_20785</name>
</gene>
<dbReference type="AlphaFoldDB" id="A0A1Y0C613"/>
<keyword evidence="2" id="KW-1185">Reference proteome</keyword>
<organism evidence="1 2">
    <name type="scientific">Mycobacterium dioxanotrophicus</name>
    <dbReference type="NCBI Taxonomy" id="482462"/>
    <lineage>
        <taxon>Bacteria</taxon>
        <taxon>Bacillati</taxon>
        <taxon>Actinomycetota</taxon>
        <taxon>Actinomycetes</taxon>
        <taxon>Mycobacteriales</taxon>
        <taxon>Mycobacteriaceae</taxon>
        <taxon>Mycobacterium</taxon>
    </lineage>
</organism>
<evidence type="ECO:0000313" key="1">
    <source>
        <dbReference type="EMBL" id="ART70649.1"/>
    </source>
</evidence>
<dbReference type="CDD" id="cd08026">
    <property type="entry name" value="DUF326"/>
    <property type="match status" value="1"/>
</dbReference>
<dbReference type="InterPro" id="IPR005560">
    <property type="entry name" value="Csp_YhjQ"/>
</dbReference>
<dbReference type="OrthoDB" id="5396211at2"/>
<dbReference type="InterPro" id="IPR044543">
    <property type="entry name" value="YHJQ-like"/>
</dbReference>
<dbReference type="EMBL" id="CP020809">
    <property type="protein sequence ID" value="ART70649.1"/>
    <property type="molecule type" value="Genomic_DNA"/>
</dbReference>
<dbReference type="Gene3D" id="1.20.1270.360">
    <property type="match status" value="1"/>
</dbReference>
<accession>A0A1Y0C613</accession>